<reference evidence="1" key="1">
    <citation type="journal article" date="2020" name="bioRxiv">
        <title>Comparative genomics of Chlamydomonas.</title>
        <authorList>
            <person name="Craig R.J."/>
            <person name="Hasan A.R."/>
            <person name="Ness R.W."/>
            <person name="Keightley P.D."/>
        </authorList>
    </citation>
    <scope>NUCLEOTIDE SEQUENCE</scope>
    <source>
        <strain evidence="1">SAG 7.73</strain>
    </source>
</reference>
<sequence length="377" mass="42560">MAKVLNDESYGALMVAFDGVKILMNEKYIATMRTRLSIIPCIGCTEDLAEMIIKTKMCGILPLLPVESYRLMYEITRAGLAKDSKFVNPYGIMTWKTIVWLLVIPPTFKDIFVPPYVSMEARWILEERKRRAASDDVSVPTLTLLTPTDGMFRFLPVGSDKGMNIITTLRSIEKWATYLMPATNRLITRLQRGLKMRIHLFESTAPMFMIETLPCGVAAHWWDDIEGKSRMLSIPRALDFSNAIPLMFRGIVMLPPKMVIAWSRHMVGRMLGNAVVESPEIANICTVQRAQAIHSCTEETNRYLLGHPNGFTSNGLLRRSAVHFNHIFEDDLMCVGEEEFVKGPVFVEKKPTTTAWRKVGPGGEIASLRRGTRAEEG</sequence>
<dbReference type="AlphaFoldDB" id="A0A835SMM6"/>
<name>A0A835SMM6_CHLIN</name>
<evidence type="ECO:0000313" key="2">
    <source>
        <dbReference type="Proteomes" id="UP000650467"/>
    </source>
</evidence>
<protein>
    <submittedName>
        <fullName evidence="1">Uncharacterized protein</fullName>
    </submittedName>
</protein>
<dbReference type="Proteomes" id="UP000650467">
    <property type="component" value="Unassembled WGS sequence"/>
</dbReference>
<organism evidence="1 2">
    <name type="scientific">Chlamydomonas incerta</name>
    <dbReference type="NCBI Taxonomy" id="51695"/>
    <lineage>
        <taxon>Eukaryota</taxon>
        <taxon>Viridiplantae</taxon>
        <taxon>Chlorophyta</taxon>
        <taxon>core chlorophytes</taxon>
        <taxon>Chlorophyceae</taxon>
        <taxon>CS clade</taxon>
        <taxon>Chlamydomonadales</taxon>
        <taxon>Chlamydomonadaceae</taxon>
        <taxon>Chlamydomonas</taxon>
    </lineage>
</organism>
<keyword evidence="2" id="KW-1185">Reference proteome</keyword>
<dbReference type="EMBL" id="JAEHOC010000029">
    <property type="protein sequence ID" value="KAG2429878.1"/>
    <property type="molecule type" value="Genomic_DNA"/>
</dbReference>
<comment type="caution">
    <text evidence="1">The sequence shown here is derived from an EMBL/GenBank/DDBJ whole genome shotgun (WGS) entry which is preliminary data.</text>
</comment>
<accession>A0A835SMM6</accession>
<evidence type="ECO:0000313" key="1">
    <source>
        <dbReference type="EMBL" id="KAG2429878.1"/>
    </source>
</evidence>
<proteinExistence type="predicted"/>
<gene>
    <name evidence="1" type="ORF">HXX76_010658</name>
</gene>